<protein>
    <submittedName>
        <fullName evidence="2">Transposase</fullName>
    </submittedName>
</protein>
<reference evidence="3" key="1">
    <citation type="journal article" date="2019" name="Int. J. Syst. Evol. Microbiol.">
        <title>The Global Catalogue of Microorganisms (GCM) 10K type strain sequencing project: providing services to taxonomists for standard genome sequencing and annotation.</title>
        <authorList>
            <consortium name="The Broad Institute Genomics Platform"/>
            <consortium name="The Broad Institute Genome Sequencing Center for Infectious Disease"/>
            <person name="Wu L."/>
            <person name="Ma J."/>
        </authorList>
    </citation>
    <scope>NUCLEOTIDE SEQUENCE [LARGE SCALE GENOMIC DNA]</scope>
    <source>
        <strain evidence="3">JCM 32226</strain>
    </source>
</reference>
<feature type="domain" description="Transposase IS200-like" evidence="1">
    <location>
        <begin position="9"/>
        <end position="133"/>
    </location>
</feature>
<dbReference type="SUPFAM" id="SSF143422">
    <property type="entry name" value="Transposase IS200-like"/>
    <property type="match status" value="1"/>
</dbReference>
<dbReference type="InterPro" id="IPR002686">
    <property type="entry name" value="Transposase_17"/>
</dbReference>
<keyword evidence="3" id="KW-1185">Reference proteome</keyword>
<evidence type="ECO:0000313" key="2">
    <source>
        <dbReference type="EMBL" id="GAA4495140.1"/>
    </source>
</evidence>
<dbReference type="EMBL" id="BAABFC010000004">
    <property type="protein sequence ID" value="GAA4495140.1"/>
    <property type="molecule type" value="Genomic_DNA"/>
</dbReference>
<dbReference type="Proteomes" id="UP001501321">
    <property type="component" value="Unassembled WGS sequence"/>
</dbReference>
<evidence type="ECO:0000259" key="1">
    <source>
        <dbReference type="SMART" id="SM01321"/>
    </source>
</evidence>
<comment type="caution">
    <text evidence="2">The sequence shown here is derived from an EMBL/GenBank/DDBJ whole genome shotgun (WGS) entry which is preliminary data.</text>
</comment>
<dbReference type="SMART" id="SM01321">
    <property type="entry name" value="Y1_Tnp"/>
    <property type="match status" value="1"/>
</dbReference>
<name>A0ABP8Q0V8_9GAMM</name>
<organism evidence="2 3">
    <name type="scientific">Pseudaeromonas paramecii</name>
    <dbReference type="NCBI Taxonomy" id="2138166"/>
    <lineage>
        <taxon>Bacteria</taxon>
        <taxon>Pseudomonadati</taxon>
        <taxon>Pseudomonadota</taxon>
        <taxon>Gammaproteobacteria</taxon>
        <taxon>Aeromonadales</taxon>
        <taxon>Aeromonadaceae</taxon>
        <taxon>Pseudaeromonas</taxon>
    </lineage>
</organism>
<dbReference type="NCBIfam" id="NF047646">
    <property type="entry name" value="REP_Tyr_transpos"/>
    <property type="match status" value="1"/>
</dbReference>
<proteinExistence type="predicted"/>
<evidence type="ECO:0000313" key="3">
    <source>
        <dbReference type="Proteomes" id="UP001501321"/>
    </source>
</evidence>
<sequence>MANYRRVKIDGATYFFTVNLLERRANALLVQEIDTLREVVRQVKAKHPFHIDGWVVLPDHLHALWTLPPGDNDYSLRWRLIKSGFSRALPRTEYISQIRQAAGERGIWQRHFWEHWIRDETDYRQHLDYIHINPLKHGLVAKVKDWPYSSFHRHVAAGVYSADWGGVENGGPEFNH</sequence>
<dbReference type="PANTHER" id="PTHR36966:SF1">
    <property type="entry name" value="REP-ASSOCIATED TYROSINE TRANSPOSASE"/>
    <property type="match status" value="1"/>
</dbReference>
<dbReference type="InterPro" id="IPR052715">
    <property type="entry name" value="RAYT_transposase"/>
</dbReference>
<dbReference type="PANTHER" id="PTHR36966">
    <property type="entry name" value="REP-ASSOCIATED TYROSINE TRANSPOSASE"/>
    <property type="match status" value="1"/>
</dbReference>
<dbReference type="InterPro" id="IPR036515">
    <property type="entry name" value="Transposase_17_sf"/>
</dbReference>
<accession>A0ABP8Q0V8</accession>
<dbReference type="RefSeq" id="WP_345010281.1">
    <property type="nucleotide sequence ID" value="NZ_BAABFC010000004.1"/>
</dbReference>
<dbReference type="Gene3D" id="3.30.70.1290">
    <property type="entry name" value="Transposase IS200-like"/>
    <property type="match status" value="1"/>
</dbReference>
<gene>
    <name evidence="2" type="ORF">GCM10023095_07940</name>
</gene>